<accession>A0A0F9L2X9</accession>
<organism evidence="1">
    <name type="scientific">marine sediment metagenome</name>
    <dbReference type="NCBI Taxonomy" id="412755"/>
    <lineage>
        <taxon>unclassified sequences</taxon>
        <taxon>metagenomes</taxon>
        <taxon>ecological metagenomes</taxon>
    </lineage>
</organism>
<name>A0A0F9L2X9_9ZZZZ</name>
<sequence>MSTYTSDRRARQTARLLERAAHFSRMAKAGPPSCRRRLYRKKDGVLAQAISGGEDEEFRVDSRVPGAGVSLGVTHVPSRRRFHIFPYQMPFAVQVRLHRLARRDRIHYPFMPIADEVHCDAGQLSDRLEVICRGA</sequence>
<reference evidence="1" key="1">
    <citation type="journal article" date="2015" name="Nature">
        <title>Complex archaea that bridge the gap between prokaryotes and eukaryotes.</title>
        <authorList>
            <person name="Spang A."/>
            <person name="Saw J.H."/>
            <person name="Jorgensen S.L."/>
            <person name="Zaremba-Niedzwiedzka K."/>
            <person name="Martijn J."/>
            <person name="Lind A.E."/>
            <person name="van Eijk R."/>
            <person name="Schleper C."/>
            <person name="Guy L."/>
            <person name="Ettema T.J."/>
        </authorList>
    </citation>
    <scope>NUCLEOTIDE SEQUENCE</scope>
</reference>
<protein>
    <submittedName>
        <fullName evidence="1">Uncharacterized protein</fullName>
    </submittedName>
</protein>
<comment type="caution">
    <text evidence="1">The sequence shown here is derived from an EMBL/GenBank/DDBJ whole genome shotgun (WGS) entry which is preliminary data.</text>
</comment>
<dbReference type="AlphaFoldDB" id="A0A0F9L2X9"/>
<dbReference type="EMBL" id="LAZR01012106">
    <property type="protein sequence ID" value="KKM40599.1"/>
    <property type="molecule type" value="Genomic_DNA"/>
</dbReference>
<evidence type="ECO:0000313" key="1">
    <source>
        <dbReference type="EMBL" id="KKM40599.1"/>
    </source>
</evidence>
<proteinExistence type="predicted"/>
<gene>
    <name evidence="1" type="ORF">LCGC14_1563690</name>
</gene>